<dbReference type="SUPFAM" id="SSF51215">
    <property type="entry name" value="Regulatory protein AraC"/>
    <property type="match status" value="1"/>
</dbReference>
<dbReference type="GO" id="GO:0043565">
    <property type="term" value="F:sequence-specific DNA binding"/>
    <property type="evidence" value="ECO:0007669"/>
    <property type="project" value="InterPro"/>
</dbReference>
<dbReference type="SMART" id="SM00342">
    <property type="entry name" value="HTH_ARAC"/>
    <property type="match status" value="1"/>
</dbReference>
<dbReference type="InterPro" id="IPR003313">
    <property type="entry name" value="AraC-bd"/>
</dbReference>
<dbReference type="AlphaFoldDB" id="A0A917FXF4"/>
<dbReference type="InterPro" id="IPR050204">
    <property type="entry name" value="AraC_XylS_family_regulators"/>
</dbReference>
<gene>
    <name evidence="5" type="primary">chpD</name>
    <name evidence="5" type="ORF">GCM10010912_65720</name>
</gene>
<reference evidence="5" key="1">
    <citation type="journal article" date="2014" name="Int. J. Syst. Evol. Microbiol.">
        <title>Complete genome sequence of Corynebacterium casei LMG S-19264T (=DSM 44701T), isolated from a smear-ripened cheese.</title>
        <authorList>
            <consortium name="US DOE Joint Genome Institute (JGI-PGF)"/>
            <person name="Walter F."/>
            <person name="Albersmeier A."/>
            <person name="Kalinowski J."/>
            <person name="Ruckert C."/>
        </authorList>
    </citation>
    <scope>NUCLEOTIDE SEQUENCE</scope>
    <source>
        <strain evidence="5">CGMCC 1.16134</strain>
    </source>
</reference>
<dbReference type="GO" id="GO:0003700">
    <property type="term" value="F:DNA-binding transcription factor activity"/>
    <property type="evidence" value="ECO:0007669"/>
    <property type="project" value="InterPro"/>
</dbReference>
<evidence type="ECO:0000313" key="6">
    <source>
        <dbReference type="Proteomes" id="UP000637643"/>
    </source>
</evidence>
<dbReference type="Gene3D" id="1.10.10.60">
    <property type="entry name" value="Homeodomain-like"/>
    <property type="match status" value="1"/>
</dbReference>
<evidence type="ECO:0000256" key="2">
    <source>
        <dbReference type="ARBA" id="ARBA00023125"/>
    </source>
</evidence>
<accession>A0A917FXF4</accession>
<dbReference type="PANTHER" id="PTHR46796">
    <property type="entry name" value="HTH-TYPE TRANSCRIPTIONAL ACTIVATOR RHAS-RELATED"/>
    <property type="match status" value="1"/>
</dbReference>
<keyword evidence="6" id="KW-1185">Reference proteome</keyword>
<dbReference type="InterPro" id="IPR009057">
    <property type="entry name" value="Homeodomain-like_sf"/>
</dbReference>
<reference evidence="5" key="2">
    <citation type="submission" date="2020-09" db="EMBL/GenBank/DDBJ databases">
        <authorList>
            <person name="Sun Q."/>
            <person name="Zhou Y."/>
        </authorList>
    </citation>
    <scope>NUCLEOTIDE SEQUENCE</scope>
    <source>
        <strain evidence="5">CGMCC 1.16134</strain>
    </source>
</reference>
<dbReference type="SUPFAM" id="SSF46689">
    <property type="entry name" value="Homeodomain-like"/>
    <property type="match status" value="1"/>
</dbReference>
<dbReference type="Proteomes" id="UP000637643">
    <property type="component" value="Unassembled WGS sequence"/>
</dbReference>
<keyword evidence="2" id="KW-0238">DNA-binding</keyword>
<comment type="caution">
    <text evidence="5">The sequence shown here is derived from an EMBL/GenBank/DDBJ whole genome shotgun (WGS) entry which is preliminary data.</text>
</comment>
<keyword evidence="3" id="KW-0804">Transcription</keyword>
<dbReference type="InterPro" id="IPR037923">
    <property type="entry name" value="HTH-like"/>
</dbReference>
<dbReference type="Pfam" id="PF02311">
    <property type="entry name" value="AraC_binding"/>
    <property type="match status" value="1"/>
</dbReference>
<evidence type="ECO:0000256" key="3">
    <source>
        <dbReference type="ARBA" id="ARBA00023163"/>
    </source>
</evidence>
<dbReference type="PROSITE" id="PS01124">
    <property type="entry name" value="HTH_ARAC_FAMILY_2"/>
    <property type="match status" value="1"/>
</dbReference>
<proteinExistence type="predicted"/>
<sequence length="257" mass="29585">MEKFDYKKSADILALSASISDFTYKKHSHEEYAVGVTLRGIQQYHLDGSLQSSHRNGVMLFNREQSHDGSAYDRSGIDYVMLYIRPELFTEILGKHELRFSTPIVYDAKLARCILALNQAIQSGQEEALCHELLITLADLLSHTASDTIYRHQNILVKKAKEMMFSSLEHVLKLDDLSAEFNMSKYQFIREFKAHAGITPYQFHLNCKVEHAKQSIEANRDIYAAVADFGFVDLTHLNRHFKRAFGITAYEYMIQLH</sequence>
<evidence type="ECO:0000259" key="4">
    <source>
        <dbReference type="PROSITE" id="PS01124"/>
    </source>
</evidence>
<keyword evidence="1" id="KW-0805">Transcription regulation</keyword>
<name>A0A917FXF4_9BACL</name>
<dbReference type="RefSeq" id="WP_189032237.1">
    <property type="nucleotide sequence ID" value="NZ_BMKR01000055.1"/>
</dbReference>
<protein>
    <submittedName>
        <fullName evidence="5">AraC family transcriptional regulator</fullName>
    </submittedName>
</protein>
<dbReference type="Pfam" id="PF12833">
    <property type="entry name" value="HTH_18"/>
    <property type="match status" value="1"/>
</dbReference>
<dbReference type="InterPro" id="IPR018060">
    <property type="entry name" value="HTH_AraC"/>
</dbReference>
<dbReference type="EMBL" id="BMKR01000055">
    <property type="protein sequence ID" value="GGG12155.1"/>
    <property type="molecule type" value="Genomic_DNA"/>
</dbReference>
<organism evidence="5 6">
    <name type="scientific">Paenibacillus albidus</name>
    <dbReference type="NCBI Taxonomy" id="2041023"/>
    <lineage>
        <taxon>Bacteria</taxon>
        <taxon>Bacillati</taxon>
        <taxon>Bacillota</taxon>
        <taxon>Bacilli</taxon>
        <taxon>Bacillales</taxon>
        <taxon>Paenibacillaceae</taxon>
        <taxon>Paenibacillus</taxon>
    </lineage>
</organism>
<evidence type="ECO:0000256" key="1">
    <source>
        <dbReference type="ARBA" id="ARBA00023015"/>
    </source>
</evidence>
<feature type="domain" description="HTH araC/xylS-type" evidence="4">
    <location>
        <begin position="158"/>
        <end position="255"/>
    </location>
</feature>
<evidence type="ECO:0000313" key="5">
    <source>
        <dbReference type="EMBL" id="GGG12155.1"/>
    </source>
</evidence>
<dbReference type="PANTHER" id="PTHR46796:SF2">
    <property type="entry name" value="TRANSCRIPTIONAL REGULATORY PROTEIN"/>
    <property type="match status" value="1"/>
</dbReference>